<evidence type="ECO:0000259" key="5">
    <source>
        <dbReference type="PROSITE" id="PS50893"/>
    </source>
</evidence>
<accession>F7PMW0</accession>
<keyword evidence="3 6" id="KW-0067">ATP-binding</keyword>
<dbReference type="PATRIC" id="fig|1033806.12.peg.528"/>
<name>F7PMW0_9EURY</name>
<dbReference type="EMBL" id="AFNT02000001">
    <property type="protein sequence ID" value="ERJ07667.1"/>
    <property type="molecule type" value="Genomic_DNA"/>
</dbReference>
<evidence type="ECO:0000256" key="4">
    <source>
        <dbReference type="SAM" id="MobiDB-lite"/>
    </source>
</evidence>
<dbReference type="PANTHER" id="PTHR42711:SF18">
    <property type="entry name" value="ABC TRANSPORTER, ATP-BINDING PROTEIN"/>
    <property type="match status" value="1"/>
</dbReference>
<feature type="compositionally biased region" description="Low complexity" evidence="4">
    <location>
        <begin position="239"/>
        <end position="257"/>
    </location>
</feature>
<dbReference type="HOGENOM" id="CLU_000604_1_2_2"/>
<evidence type="ECO:0000256" key="3">
    <source>
        <dbReference type="ARBA" id="ARBA00022840"/>
    </source>
</evidence>
<sequence>MTAIETAGLTKRYGELTALDDLSLTVESGSLFGLLGPNGSGKTTTIELLTGQRTPDSGSARVLGIDPVANPREVRAAVGILPEREDPPSFLTPREYLQFVGEVRDLEDVTERIERWADRLEFTETLDTVSADLSEGQRQRVMLGATFVHDPDLVFIDEPLVNLDPILQERVKRELRAYCEEGNTLFLSTHFVDVAADLCDRVAILDDGHLRGTQATGAFDDEDLLSYFLDTVDGGDVATGVGDGADGPTAAIGPEAAPEGEPDP</sequence>
<dbReference type="InterPro" id="IPR050763">
    <property type="entry name" value="ABC_transporter_ATP-binding"/>
</dbReference>
<dbReference type="KEGG" id="hti:HTIA_0531"/>
<organism evidence="7 8">
    <name type="scientific">Halorhabdus tiamatea SARL4B</name>
    <dbReference type="NCBI Taxonomy" id="1033806"/>
    <lineage>
        <taxon>Archaea</taxon>
        <taxon>Methanobacteriati</taxon>
        <taxon>Methanobacteriota</taxon>
        <taxon>Stenosarchaea group</taxon>
        <taxon>Halobacteria</taxon>
        <taxon>Halobacteriales</taxon>
        <taxon>Haloarculaceae</taxon>
        <taxon>Halorhabdus</taxon>
    </lineage>
</organism>
<evidence type="ECO:0000313" key="8">
    <source>
        <dbReference type="Proteomes" id="UP000003861"/>
    </source>
</evidence>
<evidence type="ECO:0000313" key="6">
    <source>
        <dbReference type="EMBL" id="CCQ32676.1"/>
    </source>
</evidence>
<dbReference type="PANTHER" id="PTHR42711">
    <property type="entry name" value="ABC TRANSPORTER ATP-BINDING PROTEIN"/>
    <property type="match status" value="1"/>
</dbReference>
<dbReference type="OrthoDB" id="87732at2157"/>
<dbReference type="SUPFAM" id="SSF52540">
    <property type="entry name" value="P-loop containing nucleoside triphosphate hydrolases"/>
    <property type="match status" value="1"/>
</dbReference>
<feature type="domain" description="ABC transporter" evidence="5">
    <location>
        <begin position="4"/>
        <end position="232"/>
    </location>
</feature>
<evidence type="ECO:0000313" key="7">
    <source>
        <dbReference type="EMBL" id="ERJ07667.1"/>
    </source>
</evidence>
<feature type="region of interest" description="Disordered" evidence="4">
    <location>
        <begin position="239"/>
        <end position="264"/>
    </location>
</feature>
<dbReference type="STRING" id="1033806.HTIA_0531"/>
<evidence type="ECO:0000256" key="2">
    <source>
        <dbReference type="ARBA" id="ARBA00022741"/>
    </source>
</evidence>
<dbReference type="Proteomes" id="UP000015381">
    <property type="component" value="Chromosome I"/>
</dbReference>
<reference evidence="7 8" key="2">
    <citation type="journal article" date="2013" name="PLoS ONE">
        <title>INDIGO - INtegrated Data Warehouse of MIcrobial GenOmes with Examples from the Red Sea Extremophiles.</title>
        <authorList>
            <person name="Alam I."/>
            <person name="Antunes A."/>
            <person name="Kamau A.A."/>
            <person name="Ba Alawi W."/>
            <person name="Kalkatawi M."/>
            <person name="Stingl U."/>
            <person name="Bajic V.B."/>
        </authorList>
    </citation>
    <scope>NUCLEOTIDE SEQUENCE [LARGE SCALE GENOMIC DNA]</scope>
    <source>
        <strain evidence="7 8">SARL4B</strain>
    </source>
</reference>
<dbReference type="InterPro" id="IPR027417">
    <property type="entry name" value="P-loop_NTPase"/>
</dbReference>
<keyword evidence="1" id="KW-0813">Transport</keyword>
<dbReference type="Proteomes" id="UP000003861">
    <property type="component" value="Unassembled WGS sequence"/>
</dbReference>
<dbReference type="GO" id="GO:0016887">
    <property type="term" value="F:ATP hydrolysis activity"/>
    <property type="evidence" value="ECO:0007669"/>
    <property type="project" value="InterPro"/>
</dbReference>
<keyword evidence="9" id="KW-1185">Reference proteome</keyword>
<dbReference type="GeneID" id="23798135"/>
<dbReference type="PROSITE" id="PS50893">
    <property type="entry name" value="ABC_TRANSPORTER_2"/>
    <property type="match status" value="1"/>
</dbReference>
<dbReference type="CDD" id="cd03230">
    <property type="entry name" value="ABC_DR_subfamily_A"/>
    <property type="match status" value="1"/>
</dbReference>
<dbReference type="Gene3D" id="3.40.50.300">
    <property type="entry name" value="P-loop containing nucleotide triphosphate hydrolases"/>
    <property type="match status" value="1"/>
</dbReference>
<protein>
    <submittedName>
        <fullName evidence="7">ABC transporter related protein</fullName>
    </submittedName>
    <submittedName>
        <fullName evidence="6">ABC transporter, ATP-binding protein</fullName>
    </submittedName>
</protein>
<dbReference type="RefSeq" id="WP_008527320.1">
    <property type="nucleotide sequence ID" value="NC_021921.1"/>
</dbReference>
<reference evidence="6 9" key="3">
    <citation type="journal article" date="2014" name="Environ. Microbiol.">
        <title>Halorhabdus tiamatea: proteogenomics and glycosidase activity measurements identify the first cultivated euryarchaeon from a deep-sea anoxic brine lake as potential polysaccharide degrader.</title>
        <authorList>
            <person name="Werner J."/>
            <person name="Ferrer M."/>
            <person name="Michel G."/>
            <person name="Mann A.J."/>
            <person name="Huang S."/>
            <person name="Juarez S."/>
            <person name="Ciordia S."/>
            <person name="Albar J.P."/>
            <person name="Alcaide M."/>
            <person name="La Cono V."/>
            <person name="Yakimov M.M."/>
            <person name="Antunes A."/>
            <person name="Taborda M."/>
            <person name="Da Costa M.S."/>
            <person name="Amann R.I."/>
            <person name="Gloeckner F.O."/>
            <person name="Golyshina O.V."/>
            <person name="Golyshin P.N."/>
            <person name="Teeling H."/>
        </authorList>
    </citation>
    <scope>NUCLEOTIDE SEQUENCE [LARGE SCALE GENOMIC DNA]</scope>
    <source>
        <strain evidence="9">SARL4B</strain>
        <strain evidence="6">Type strain: SARL4B</strain>
    </source>
</reference>
<gene>
    <name evidence="7" type="ORF">HLRTI_000036</name>
    <name evidence="6" type="ORF">HTIA_0531</name>
</gene>
<dbReference type="Pfam" id="PF00005">
    <property type="entry name" value="ABC_tran"/>
    <property type="match status" value="1"/>
</dbReference>
<reference evidence="7 8" key="1">
    <citation type="journal article" date="2011" name="J. Bacteriol.">
        <title>Genome sequence of Halorhabdus tiamatea, the first archaeon isolated from a deep-sea anoxic brine lake.</title>
        <authorList>
            <person name="Antunes A."/>
            <person name="Alam I."/>
            <person name="Bajic V.B."/>
            <person name="Stingl U."/>
        </authorList>
    </citation>
    <scope>NUCLEOTIDE SEQUENCE [LARGE SCALE GENOMIC DNA]</scope>
    <source>
        <strain evidence="7 8">SARL4B</strain>
    </source>
</reference>
<keyword evidence="2" id="KW-0547">Nucleotide-binding</keyword>
<dbReference type="InterPro" id="IPR003439">
    <property type="entry name" value="ABC_transporter-like_ATP-bd"/>
</dbReference>
<dbReference type="SMART" id="SM00382">
    <property type="entry name" value="AAA"/>
    <property type="match status" value="1"/>
</dbReference>
<dbReference type="InterPro" id="IPR003593">
    <property type="entry name" value="AAA+_ATPase"/>
</dbReference>
<evidence type="ECO:0000256" key="1">
    <source>
        <dbReference type="ARBA" id="ARBA00022448"/>
    </source>
</evidence>
<dbReference type="AlphaFoldDB" id="F7PMW0"/>
<dbReference type="GO" id="GO:0005524">
    <property type="term" value="F:ATP binding"/>
    <property type="evidence" value="ECO:0007669"/>
    <property type="project" value="UniProtKB-KW"/>
</dbReference>
<dbReference type="EMBL" id="HF571520">
    <property type="protein sequence ID" value="CCQ32676.1"/>
    <property type="molecule type" value="Genomic_DNA"/>
</dbReference>
<dbReference type="eggNOG" id="arCOG00196">
    <property type="taxonomic scope" value="Archaea"/>
</dbReference>
<proteinExistence type="predicted"/>
<evidence type="ECO:0000313" key="9">
    <source>
        <dbReference type="Proteomes" id="UP000015381"/>
    </source>
</evidence>